<dbReference type="InterPro" id="IPR007325">
    <property type="entry name" value="KFase/CYL"/>
</dbReference>
<dbReference type="PANTHER" id="PTHR31118">
    <property type="entry name" value="CYCLASE-LIKE PROTEIN 2"/>
    <property type="match status" value="1"/>
</dbReference>
<dbReference type="Gene3D" id="3.50.30.50">
    <property type="entry name" value="Putative cyclase"/>
    <property type="match status" value="1"/>
</dbReference>
<dbReference type="Pfam" id="PF04199">
    <property type="entry name" value="Cyclase"/>
    <property type="match status" value="1"/>
</dbReference>
<organism evidence="1">
    <name type="scientific">Caldilineaceae bacterium SB0664_bin_27</name>
    <dbReference type="NCBI Taxonomy" id="2605260"/>
    <lineage>
        <taxon>Bacteria</taxon>
        <taxon>Bacillati</taxon>
        <taxon>Chloroflexota</taxon>
        <taxon>Caldilineae</taxon>
        <taxon>Caldilineales</taxon>
        <taxon>Caldilineaceae</taxon>
    </lineage>
</organism>
<dbReference type="PANTHER" id="PTHR31118:SF12">
    <property type="entry name" value="CYCLASE-LIKE PROTEIN 2"/>
    <property type="match status" value="1"/>
</dbReference>
<name>A0A6B0YV88_9CHLR</name>
<dbReference type="EMBL" id="VXRG01000117">
    <property type="protein sequence ID" value="MXY94613.1"/>
    <property type="molecule type" value="Genomic_DNA"/>
</dbReference>
<dbReference type="GO" id="GO:0004061">
    <property type="term" value="F:arylformamidase activity"/>
    <property type="evidence" value="ECO:0007669"/>
    <property type="project" value="InterPro"/>
</dbReference>
<protein>
    <submittedName>
        <fullName evidence="1">Cyclase family protein</fullName>
    </submittedName>
</protein>
<feature type="non-terminal residue" evidence="1">
    <location>
        <position position="1"/>
    </location>
</feature>
<accession>A0A6B0YV88</accession>
<gene>
    <name evidence="1" type="ORF">F4Y42_14320</name>
</gene>
<reference evidence="1" key="1">
    <citation type="submission" date="2019-09" db="EMBL/GenBank/DDBJ databases">
        <title>Characterisation of the sponge microbiome using genome-centric metagenomics.</title>
        <authorList>
            <person name="Engelberts J.P."/>
            <person name="Robbins S.J."/>
            <person name="De Goeij J.M."/>
            <person name="Aranda M."/>
            <person name="Bell S.C."/>
            <person name="Webster N.S."/>
        </authorList>
    </citation>
    <scope>NUCLEOTIDE SEQUENCE</scope>
    <source>
        <strain evidence="1">SB0664_bin_27</strain>
    </source>
</reference>
<comment type="caution">
    <text evidence="1">The sequence shown here is derived from an EMBL/GenBank/DDBJ whole genome shotgun (WGS) entry which is preliminary data.</text>
</comment>
<proteinExistence type="predicted"/>
<dbReference type="InterPro" id="IPR037175">
    <property type="entry name" value="KFase_sf"/>
</dbReference>
<dbReference type="GO" id="GO:0019441">
    <property type="term" value="P:L-tryptophan catabolic process to kynurenine"/>
    <property type="evidence" value="ECO:0007669"/>
    <property type="project" value="InterPro"/>
</dbReference>
<evidence type="ECO:0000313" key="1">
    <source>
        <dbReference type="EMBL" id="MXY94613.1"/>
    </source>
</evidence>
<dbReference type="SUPFAM" id="SSF102198">
    <property type="entry name" value="Putative cyclase"/>
    <property type="match status" value="1"/>
</dbReference>
<sequence length="284" mass="30984">AGMKSPSDLLRPKSGLHPSQSCSLRFSLTSSPAWKANIATFTSLLSVLTHLSRFRLGHLRKDLMQRKIVDLSYPLASSTPPFPGDSPVEIEVRTVIPAHLPPGTAGYMNTSNVRSSLHTGTHMDAFFHFFHGGTTIDQIPLAQCIGPALLIDLSTKQPIEEITADDLAPHRQAIASTPKLILNTGWAQNWGNDQYFTDYPPLTRGAARFLVDCGIELIGIDTPSVDYSPNDVHFVLLGNNVLIVENLTNLDQIGQHLFEFAAIPLKITGRDGSPVRAIAITEET</sequence>
<dbReference type="AlphaFoldDB" id="A0A6B0YV88"/>